<keyword evidence="5 6" id="KW-0067">ATP-binding</keyword>
<dbReference type="InterPro" id="IPR008271">
    <property type="entry name" value="Ser/Thr_kinase_AS"/>
</dbReference>
<gene>
    <name evidence="9" type="primary">PLEST012107</name>
    <name evidence="9" type="ORF">PLESTB_000890800</name>
</gene>
<dbReference type="PROSITE" id="PS00108">
    <property type="entry name" value="PROTEIN_KINASE_ST"/>
    <property type="match status" value="1"/>
</dbReference>
<proteinExistence type="predicted"/>
<feature type="region of interest" description="Disordered" evidence="7">
    <location>
        <begin position="520"/>
        <end position="592"/>
    </location>
</feature>
<evidence type="ECO:0000256" key="2">
    <source>
        <dbReference type="ARBA" id="ARBA00022679"/>
    </source>
</evidence>
<dbReference type="InterPro" id="IPR011009">
    <property type="entry name" value="Kinase-like_dom_sf"/>
</dbReference>
<evidence type="ECO:0000313" key="9">
    <source>
        <dbReference type="EMBL" id="GLC54643.1"/>
    </source>
</evidence>
<feature type="compositionally biased region" description="Low complexity" evidence="7">
    <location>
        <begin position="550"/>
        <end position="562"/>
    </location>
</feature>
<dbReference type="SUPFAM" id="SSF56112">
    <property type="entry name" value="Protein kinase-like (PK-like)"/>
    <property type="match status" value="1"/>
</dbReference>
<dbReference type="PROSITE" id="PS00107">
    <property type="entry name" value="PROTEIN_KINASE_ATP"/>
    <property type="match status" value="1"/>
</dbReference>
<feature type="binding site" evidence="6">
    <location>
        <position position="89"/>
    </location>
    <ligand>
        <name>ATP</name>
        <dbReference type="ChEBI" id="CHEBI:30616"/>
    </ligand>
</feature>
<evidence type="ECO:0000256" key="4">
    <source>
        <dbReference type="ARBA" id="ARBA00022777"/>
    </source>
</evidence>
<feature type="region of interest" description="Disordered" evidence="7">
    <location>
        <begin position="1"/>
        <end position="45"/>
    </location>
</feature>
<dbReference type="OrthoDB" id="541276at2759"/>
<keyword evidence="3 6" id="KW-0547">Nucleotide-binding</keyword>
<protein>
    <submittedName>
        <fullName evidence="9">Serine/threonine-protein kinase 40</fullName>
    </submittedName>
</protein>
<evidence type="ECO:0000256" key="5">
    <source>
        <dbReference type="ARBA" id="ARBA00022840"/>
    </source>
</evidence>
<dbReference type="GO" id="GO:0035556">
    <property type="term" value="P:intracellular signal transduction"/>
    <property type="evidence" value="ECO:0007669"/>
    <property type="project" value="TreeGrafter"/>
</dbReference>
<feature type="compositionally biased region" description="Polar residues" evidence="7">
    <location>
        <begin position="719"/>
        <end position="732"/>
    </location>
</feature>
<feature type="compositionally biased region" description="Polar residues" evidence="7">
    <location>
        <begin position="454"/>
        <end position="464"/>
    </location>
</feature>
<reference evidence="9 10" key="1">
    <citation type="journal article" date="2023" name="Commun. Biol.">
        <title>Reorganization of the ancestral sex-determining regions during the evolution of trioecy in Pleodorina starrii.</title>
        <authorList>
            <person name="Takahashi K."/>
            <person name="Suzuki S."/>
            <person name="Kawai-Toyooka H."/>
            <person name="Yamamoto K."/>
            <person name="Hamaji T."/>
            <person name="Ootsuki R."/>
            <person name="Yamaguchi H."/>
            <person name="Kawachi M."/>
            <person name="Higashiyama T."/>
            <person name="Nozaki H."/>
        </authorList>
    </citation>
    <scope>NUCLEOTIDE SEQUENCE [LARGE SCALE GENOMIC DNA]</scope>
    <source>
        <strain evidence="9 10">NIES-4479</strain>
    </source>
</reference>
<evidence type="ECO:0000256" key="6">
    <source>
        <dbReference type="PROSITE-ProRule" id="PRU10141"/>
    </source>
</evidence>
<dbReference type="PANTHER" id="PTHR24346:SF82">
    <property type="entry name" value="KP78A-RELATED"/>
    <property type="match status" value="1"/>
</dbReference>
<sequence length="732" mass="75619">MGACMCKGGGDDRCADGSRRDPSRRRSRTGYGPGSNRSCFERGGSNHYVPPPDFGVASHYRVMELLGEGGTGQTWMCQDLKSHQRVAIKFIPRPLPKVLVPMVSQEIQLQAQLSEGHLGLVRVESALLSKTHLGLVMEYVDGGTLTRHVMRRADNKAERGGLHLVEDEARYFFRQLIAAVEYLHASHVAHRDLKMCNVVLTQRRPPTLKLCDFGFAKGWDESSMMATRIGTPVYMSPQLIKSKSEGKTYSATAADVWACGVMLFAMLLGRFPYDHVGHPDPNSSGAHLEVLEEQMKANNGDWRTAPRVAPHINLLSDECKDLLGKMLEPDERQRITIPDIRKHAWFSAELPPYLDEAMQDFEQRQARLAKVMEAAAEAQIKRRNKAVHDLIVLAGQPYNPVEPSSGSKRLGSGAISAVFEVGTEVETSSVGGGSSGAAHSRTLMGPASPRASPETDSAEAQQRLPSGMAATATAAAAAGAFADAAAVPERAASSRTEPDVIMIELAAVARRTKSDGLVLMAGAFDPDPDAAEAPSPESGRNCESEESEAAVDSSSGDAAATTVGGGGGGSTPDASAAAGGGGGGEEGDRAASDGRTLTATAVTCEAGGTVEAAAVADDAGLAAPPPPPAKEEDGEAGATHLAAAGGVGAAIPSDAVAVAQVTLVPTGAAAEPAVAAVAAAERAAAEPAVAAAAGAEPAATAPVSSAVESAASTVVGPNGASSPSNQAPEQPQ</sequence>
<dbReference type="SMART" id="SM00220">
    <property type="entry name" value="S_TKc"/>
    <property type="match status" value="1"/>
</dbReference>
<feature type="region of interest" description="Disordered" evidence="7">
    <location>
        <begin position="710"/>
        <end position="732"/>
    </location>
</feature>
<dbReference type="GO" id="GO:0005737">
    <property type="term" value="C:cytoplasm"/>
    <property type="evidence" value="ECO:0007669"/>
    <property type="project" value="TreeGrafter"/>
</dbReference>
<name>A0A9W6F2W1_9CHLO</name>
<dbReference type="GO" id="GO:0004674">
    <property type="term" value="F:protein serine/threonine kinase activity"/>
    <property type="evidence" value="ECO:0007669"/>
    <property type="project" value="UniProtKB-KW"/>
</dbReference>
<dbReference type="Pfam" id="PF00069">
    <property type="entry name" value="Pkinase"/>
    <property type="match status" value="1"/>
</dbReference>
<comment type="caution">
    <text evidence="9">The sequence shown here is derived from an EMBL/GenBank/DDBJ whole genome shotgun (WGS) entry which is preliminary data.</text>
</comment>
<dbReference type="PANTHER" id="PTHR24346">
    <property type="entry name" value="MAP/MICROTUBULE AFFINITY-REGULATING KINASE"/>
    <property type="match status" value="1"/>
</dbReference>
<dbReference type="GO" id="GO:0005524">
    <property type="term" value="F:ATP binding"/>
    <property type="evidence" value="ECO:0007669"/>
    <property type="project" value="UniProtKB-UniRule"/>
</dbReference>
<evidence type="ECO:0000259" key="8">
    <source>
        <dbReference type="PROSITE" id="PS50011"/>
    </source>
</evidence>
<accession>A0A9W6F2W1</accession>
<dbReference type="EMBL" id="BRXU01000011">
    <property type="protein sequence ID" value="GLC54643.1"/>
    <property type="molecule type" value="Genomic_DNA"/>
</dbReference>
<evidence type="ECO:0000256" key="3">
    <source>
        <dbReference type="ARBA" id="ARBA00022741"/>
    </source>
</evidence>
<feature type="compositionally biased region" description="Basic and acidic residues" evidence="7">
    <location>
        <begin position="9"/>
        <end position="21"/>
    </location>
</feature>
<evidence type="ECO:0000313" key="10">
    <source>
        <dbReference type="Proteomes" id="UP001165080"/>
    </source>
</evidence>
<dbReference type="AlphaFoldDB" id="A0A9W6F2W1"/>
<keyword evidence="10" id="KW-1185">Reference proteome</keyword>
<dbReference type="InterPro" id="IPR000719">
    <property type="entry name" value="Prot_kinase_dom"/>
</dbReference>
<evidence type="ECO:0000256" key="1">
    <source>
        <dbReference type="ARBA" id="ARBA00022527"/>
    </source>
</evidence>
<evidence type="ECO:0000256" key="7">
    <source>
        <dbReference type="SAM" id="MobiDB-lite"/>
    </source>
</evidence>
<dbReference type="Gene3D" id="1.10.510.10">
    <property type="entry name" value="Transferase(Phosphotransferase) domain 1"/>
    <property type="match status" value="1"/>
</dbReference>
<keyword evidence="2" id="KW-0808">Transferase</keyword>
<keyword evidence="4 9" id="KW-0418">Kinase</keyword>
<keyword evidence="1" id="KW-0723">Serine/threonine-protein kinase</keyword>
<dbReference type="PROSITE" id="PS50011">
    <property type="entry name" value="PROTEIN_KINASE_DOM"/>
    <property type="match status" value="1"/>
</dbReference>
<feature type="domain" description="Protein kinase" evidence="8">
    <location>
        <begin position="60"/>
        <end position="346"/>
    </location>
</feature>
<dbReference type="Proteomes" id="UP001165080">
    <property type="component" value="Unassembled WGS sequence"/>
</dbReference>
<dbReference type="InterPro" id="IPR017441">
    <property type="entry name" value="Protein_kinase_ATP_BS"/>
</dbReference>
<feature type="region of interest" description="Disordered" evidence="7">
    <location>
        <begin position="426"/>
        <end position="469"/>
    </location>
</feature>
<organism evidence="9 10">
    <name type="scientific">Pleodorina starrii</name>
    <dbReference type="NCBI Taxonomy" id="330485"/>
    <lineage>
        <taxon>Eukaryota</taxon>
        <taxon>Viridiplantae</taxon>
        <taxon>Chlorophyta</taxon>
        <taxon>core chlorophytes</taxon>
        <taxon>Chlorophyceae</taxon>
        <taxon>CS clade</taxon>
        <taxon>Chlamydomonadales</taxon>
        <taxon>Volvocaceae</taxon>
        <taxon>Pleodorina</taxon>
    </lineage>
</organism>